<evidence type="ECO:0000313" key="3">
    <source>
        <dbReference type="Proteomes" id="UP000053246"/>
    </source>
</evidence>
<gene>
    <name evidence="2" type="ORF">ADL17_07720</name>
</gene>
<dbReference type="EMBL" id="LMWI01000001">
    <property type="protein sequence ID" value="KUJ48874.1"/>
    <property type="molecule type" value="Genomic_DNA"/>
</dbReference>
<reference evidence="2 3" key="1">
    <citation type="submission" date="2015-10" db="EMBL/GenBank/DDBJ databases">
        <authorList>
            <person name="Ju K.-S."/>
            <person name="Doroghazi J.R."/>
            <person name="Metcalf W.W."/>
        </authorList>
    </citation>
    <scope>NUCLEOTIDE SEQUENCE [LARGE SCALE GENOMIC DNA]</scope>
    <source>
        <strain evidence="2 3">NRRL B-24793</strain>
    </source>
</reference>
<keyword evidence="3" id="KW-1185">Reference proteome</keyword>
<sequence length="90" mass="10154">MPNIGHPTHRTLPETRPPSGGHNAVEPGESTDGRIMKPAVRRRLVFRFNQDLGGPPQIKSGGNLLVERGAETETGYERRRTEDRAYDRYE</sequence>
<protein>
    <submittedName>
        <fullName evidence="2">Uncharacterized protein</fullName>
    </submittedName>
</protein>
<name>A0A9X0LFU6_9ACTN</name>
<dbReference type="Proteomes" id="UP000053246">
    <property type="component" value="Unassembled WGS sequence"/>
</dbReference>
<dbReference type="AlphaFoldDB" id="A0A9X0LFU6"/>
<feature type="region of interest" description="Disordered" evidence="1">
    <location>
        <begin position="1"/>
        <end position="36"/>
    </location>
</feature>
<accession>A0A9X0LFU6</accession>
<feature type="compositionally biased region" description="Basic and acidic residues" evidence="1">
    <location>
        <begin position="68"/>
        <end position="90"/>
    </location>
</feature>
<comment type="caution">
    <text evidence="2">The sequence shown here is derived from an EMBL/GenBank/DDBJ whole genome shotgun (WGS) entry which is preliminary data.</text>
</comment>
<organism evidence="2 3">
    <name type="scientific">Micromonospora maris</name>
    <dbReference type="NCBI Taxonomy" id="1003110"/>
    <lineage>
        <taxon>Bacteria</taxon>
        <taxon>Bacillati</taxon>
        <taxon>Actinomycetota</taxon>
        <taxon>Actinomycetes</taxon>
        <taxon>Micromonosporales</taxon>
        <taxon>Micromonosporaceae</taxon>
        <taxon>Micromonospora</taxon>
    </lineage>
</organism>
<feature type="region of interest" description="Disordered" evidence="1">
    <location>
        <begin position="50"/>
        <end position="90"/>
    </location>
</feature>
<evidence type="ECO:0000313" key="2">
    <source>
        <dbReference type="EMBL" id="KUJ48874.1"/>
    </source>
</evidence>
<evidence type="ECO:0000256" key="1">
    <source>
        <dbReference type="SAM" id="MobiDB-lite"/>
    </source>
</evidence>
<proteinExistence type="predicted"/>